<evidence type="ECO:0000313" key="1">
    <source>
        <dbReference type="EMBL" id="CAB4959668.1"/>
    </source>
</evidence>
<protein>
    <submittedName>
        <fullName evidence="1">Unannotated protein</fullName>
    </submittedName>
</protein>
<organism evidence="1">
    <name type="scientific">freshwater metagenome</name>
    <dbReference type="NCBI Taxonomy" id="449393"/>
    <lineage>
        <taxon>unclassified sequences</taxon>
        <taxon>metagenomes</taxon>
        <taxon>ecological metagenomes</taxon>
    </lineage>
</organism>
<reference evidence="1" key="1">
    <citation type="submission" date="2020-05" db="EMBL/GenBank/DDBJ databases">
        <authorList>
            <person name="Chiriac C."/>
            <person name="Salcher M."/>
            <person name="Ghai R."/>
            <person name="Kavagutti S V."/>
        </authorList>
    </citation>
    <scope>NUCLEOTIDE SEQUENCE</scope>
</reference>
<name>A0A6J7KTD0_9ZZZZ</name>
<sequence length="98" mass="9893">MASEAEGVVDVASHSTMSAIGAYFCDRHPELVDDVLADADAIEGDGLRRWASTEGVAVQDAFETLVTGLAIRFYTALAGESFGADGLPAASAGGAGGD</sequence>
<proteinExistence type="predicted"/>
<dbReference type="EMBL" id="CAFBMK010000462">
    <property type="protein sequence ID" value="CAB4959668.1"/>
    <property type="molecule type" value="Genomic_DNA"/>
</dbReference>
<accession>A0A6J7KTD0</accession>
<gene>
    <name evidence="1" type="ORF">UFOPK3564_03977</name>
</gene>
<dbReference type="AlphaFoldDB" id="A0A6J7KTD0"/>